<dbReference type="Gene3D" id="2.30.30.490">
    <property type="match status" value="1"/>
</dbReference>
<keyword evidence="6 11" id="KW-0547">Nucleotide-binding</keyword>
<evidence type="ECO:0000256" key="6">
    <source>
        <dbReference type="ARBA" id="ARBA00022741"/>
    </source>
</evidence>
<dbReference type="FunFam" id="1.10.8.60:FF:000062">
    <property type="entry name" value="Origin recognition complex subunit 1"/>
    <property type="match status" value="1"/>
</dbReference>
<evidence type="ECO:0000256" key="3">
    <source>
        <dbReference type="ARBA" id="ARBA00019081"/>
    </source>
</evidence>
<dbReference type="Proteomes" id="UP001209878">
    <property type="component" value="Unassembled WGS sequence"/>
</dbReference>
<evidence type="ECO:0000256" key="4">
    <source>
        <dbReference type="ARBA" id="ARBA00022705"/>
    </source>
</evidence>
<dbReference type="GO" id="GO:0046872">
    <property type="term" value="F:metal ion binding"/>
    <property type="evidence" value="ECO:0007669"/>
    <property type="project" value="UniProtKB-KW"/>
</dbReference>
<evidence type="ECO:0000256" key="1">
    <source>
        <dbReference type="ARBA" id="ARBA00004123"/>
    </source>
</evidence>
<dbReference type="InterPro" id="IPR003959">
    <property type="entry name" value="ATPase_AAA_core"/>
</dbReference>
<comment type="similarity">
    <text evidence="2 11">Belongs to the ORC1 family.</text>
</comment>
<dbReference type="GO" id="GO:0005524">
    <property type="term" value="F:ATP binding"/>
    <property type="evidence" value="ECO:0007669"/>
    <property type="project" value="UniProtKB-KW"/>
</dbReference>
<dbReference type="PANTHER" id="PTHR10763:SF23">
    <property type="entry name" value="ORIGIN RECOGNITION COMPLEX SUBUNIT 1"/>
    <property type="match status" value="1"/>
</dbReference>
<comment type="caution">
    <text evidence="14">The sequence shown here is derived from an EMBL/GenBank/DDBJ whole genome shotgun (WGS) entry which is preliminary data.</text>
</comment>
<sequence>MVHKKSHFSQDAVRKVRWFGKGKVQDRRLNYTHYSACQIGTISVSLDDCIFINNSDEPDSCDGAYIARIVDLFDIGVGGNESCRATVKWYIRCNELPHRLQKMVRSPNEVFINLANFHNEVELESVLDVCQVDHLPPDYIPDVCLDDQSHNSKKWFFVRHGFDGRKFISLTLSPRHQKFRASKKGKEHDTPARVADDKGKKKDLNKCVSPVSKHASAEKVKNLPAEISRVKERYSYKAEHVLDILLSDNDDGLSEASSDGSKGSDDSLKIVISRVDTTWNSRPVRTAASIGKSPRQFGHYVMHLGEEASSSPGEQQKTARRSLLYNKNNTEPTSPKQRHVEMSRPSKRKARSDSSDDEMLLTPKRRHLQGSNGDQCQRGNKVGVRDTDSPRKTPSRSKNTGSSVSGTMVTPGKNQETAQNPRTPTDRSSETTRTPSRRTSLRATPKTPSGEITSRGSGTPKTPSGRTTSQKGVETPRSSKSKPSSMRSSAVDDRTPGKGRRRTLVSEVVFQSDSTGHVQVESGETRVSRLRPRTPKNLAESSSSEEEDTQQRQRQRQSRGSTTPKTPRTPKSVTAKSQPMTPTLRLRRKLCKNLEQNADSDFSAEEDESDDDFDNDSVCSGSYRTSHRKVTSTTPKTPRTPRRNSRTPSSVRKQIPTPTLPARLSTVKSGSLLEQARARLHVSALPDTLPCREEEFADIYQFVQSKILDKTGGCMYISGVPGTGKTATVHQVVRYLTEEYDSGDLPYFKFIEINGMKLTDPRQAHVAILQQLTGQKATPEHAAALLDKRFNTPDPRRCPVVLLVDELDLLWTRKQTVMYNLFDWPTRRHAKLIVLAIANTMDLPERIMINRVASRLGLVRMTFQPYSHRQLQEIVMTRMKGVKAFDEDAIQLAARKVAALSGDARRALDICRRATELAELETEKAKKVGLVGMKHVDAALQEMFSSPKIVAIRNGSLLEQIFLRAVVAEFQRTGLEEAIFARVFKQLITLCRFEGIPPPTTSQASAICARLGSFRLLLLESSCHDLQQRVRLNVSQDDVIFALKDLCI</sequence>
<evidence type="ECO:0000256" key="10">
    <source>
        <dbReference type="ARBA" id="ARBA00023242"/>
    </source>
</evidence>
<dbReference type="GO" id="GO:0003682">
    <property type="term" value="F:chromatin binding"/>
    <property type="evidence" value="ECO:0007669"/>
    <property type="project" value="InterPro"/>
</dbReference>
<feature type="compositionally biased region" description="Polar residues" evidence="12">
    <location>
        <begin position="396"/>
        <end position="420"/>
    </location>
</feature>
<protein>
    <recommendedName>
        <fullName evidence="3 11">Origin recognition complex subunit 1</fullName>
    </recommendedName>
</protein>
<dbReference type="SMART" id="SM00382">
    <property type="entry name" value="AAA"/>
    <property type="match status" value="1"/>
</dbReference>
<dbReference type="GO" id="GO:0005664">
    <property type="term" value="C:nuclear origin of replication recognition complex"/>
    <property type="evidence" value="ECO:0007669"/>
    <property type="project" value="TreeGrafter"/>
</dbReference>
<keyword evidence="8" id="KW-0460">Magnesium</keyword>
<keyword evidence="9 11" id="KW-0238">DNA-binding</keyword>
<dbReference type="GO" id="GO:0033314">
    <property type="term" value="P:mitotic DNA replication checkpoint signaling"/>
    <property type="evidence" value="ECO:0007669"/>
    <property type="project" value="TreeGrafter"/>
</dbReference>
<dbReference type="Pfam" id="PF01426">
    <property type="entry name" value="BAH"/>
    <property type="match status" value="1"/>
</dbReference>
<evidence type="ECO:0000256" key="9">
    <source>
        <dbReference type="ARBA" id="ARBA00023125"/>
    </source>
</evidence>
<evidence type="ECO:0000313" key="15">
    <source>
        <dbReference type="Proteomes" id="UP001209878"/>
    </source>
</evidence>
<dbReference type="Pfam" id="PF00004">
    <property type="entry name" value="AAA"/>
    <property type="match status" value="1"/>
</dbReference>
<feature type="compositionally biased region" description="Basic and acidic residues" evidence="12">
    <location>
        <begin position="184"/>
        <end position="205"/>
    </location>
</feature>
<feature type="compositionally biased region" description="Low complexity" evidence="12">
    <location>
        <begin position="558"/>
        <end position="574"/>
    </location>
</feature>
<gene>
    <name evidence="14" type="ORF">NP493_516g01010</name>
</gene>
<keyword evidence="7 11" id="KW-0067">ATP-binding</keyword>
<dbReference type="GO" id="GO:0006270">
    <property type="term" value="P:DNA replication initiation"/>
    <property type="evidence" value="ECO:0007669"/>
    <property type="project" value="TreeGrafter"/>
</dbReference>
<dbReference type="InterPro" id="IPR003593">
    <property type="entry name" value="AAA+_ATPase"/>
</dbReference>
<evidence type="ECO:0000256" key="12">
    <source>
        <dbReference type="SAM" id="MobiDB-lite"/>
    </source>
</evidence>
<feature type="compositionally biased region" description="Polar residues" evidence="12">
    <location>
        <begin position="446"/>
        <end position="472"/>
    </location>
</feature>
<feature type="compositionally biased region" description="Acidic residues" evidence="12">
    <location>
        <begin position="602"/>
        <end position="615"/>
    </location>
</feature>
<comment type="function">
    <text evidence="11">Component of the origin recognition complex (ORC) that binds origins of replication. DNA-binding is ATP-dependent, however specific DNA sequences that define origins of replication have not been identified so far. ORC is required to assemble the pre-replication complex necessary to initiate DNA replication.</text>
</comment>
<feature type="region of interest" description="Disordered" evidence="12">
    <location>
        <begin position="325"/>
        <end position="584"/>
    </location>
</feature>
<dbReference type="SUPFAM" id="SSF52540">
    <property type="entry name" value="P-loop containing nucleoside triphosphate hydrolases"/>
    <property type="match status" value="1"/>
</dbReference>
<organism evidence="14 15">
    <name type="scientific">Ridgeia piscesae</name>
    <name type="common">Tubeworm</name>
    <dbReference type="NCBI Taxonomy" id="27915"/>
    <lineage>
        <taxon>Eukaryota</taxon>
        <taxon>Metazoa</taxon>
        <taxon>Spiralia</taxon>
        <taxon>Lophotrochozoa</taxon>
        <taxon>Annelida</taxon>
        <taxon>Polychaeta</taxon>
        <taxon>Sedentaria</taxon>
        <taxon>Canalipalpata</taxon>
        <taxon>Sabellida</taxon>
        <taxon>Siboglinidae</taxon>
        <taxon>Ridgeia</taxon>
    </lineage>
</organism>
<comment type="subunit">
    <text evidence="11">ORC is composed of six subunits.</text>
</comment>
<evidence type="ECO:0000256" key="11">
    <source>
        <dbReference type="RuleBase" id="RU365058"/>
    </source>
</evidence>
<dbReference type="Pfam" id="PF09079">
    <property type="entry name" value="WHD_Cdc6"/>
    <property type="match status" value="1"/>
</dbReference>
<evidence type="ECO:0000256" key="8">
    <source>
        <dbReference type="ARBA" id="ARBA00022842"/>
    </source>
</evidence>
<dbReference type="InterPro" id="IPR054425">
    <property type="entry name" value="Cdc6_ORC1-like_ATPase_lid"/>
</dbReference>
<dbReference type="PROSITE" id="PS51038">
    <property type="entry name" value="BAH"/>
    <property type="match status" value="1"/>
</dbReference>
<dbReference type="InterPro" id="IPR050311">
    <property type="entry name" value="ORC1/CDC6"/>
</dbReference>
<feature type="region of interest" description="Disordered" evidence="12">
    <location>
        <begin position="599"/>
        <end position="662"/>
    </location>
</feature>
<proteinExistence type="inferred from homology"/>
<feature type="compositionally biased region" description="Polar residues" evidence="12">
    <location>
        <begin position="325"/>
        <end position="335"/>
    </location>
</feature>
<dbReference type="Gene3D" id="1.10.8.60">
    <property type="match status" value="1"/>
</dbReference>
<dbReference type="InterPro" id="IPR001025">
    <property type="entry name" value="BAH_dom"/>
</dbReference>
<keyword evidence="15" id="KW-1185">Reference proteome</keyword>
<dbReference type="InterPro" id="IPR015163">
    <property type="entry name" value="Cdc6_C"/>
</dbReference>
<evidence type="ECO:0000256" key="2">
    <source>
        <dbReference type="ARBA" id="ARBA00008398"/>
    </source>
</evidence>
<evidence type="ECO:0000313" key="14">
    <source>
        <dbReference type="EMBL" id="KAK2179063.1"/>
    </source>
</evidence>
<reference evidence="14" key="1">
    <citation type="journal article" date="2023" name="Mol. Biol. Evol.">
        <title>Third-Generation Sequencing Reveals the Adaptive Role of the Epigenome in Three Deep-Sea Polychaetes.</title>
        <authorList>
            <person name="Perez M."/>
            <person name="Aroh O."/>
            <person name="Sun Y."/>
            <person name="Lan Y."/>
            <person name="Juniper S.K."/>
            <person name="Young C.R."/>
            <person name="Angers B."/>
            <person name="Qian P.Y."/>
        </authorList>
    </citation>
    <scope>NUCLEOTIDE SEQUENCE</scope>
    <source>
        <strain evidence="14">R07B-5</strain>
    </source>
</reference>
<dbReference type="GO" id="GO:0003688">
    <property type="term" value="F:DNA replication origin binding"/>
    <property type="evidence" value="ECO:0007669"/>
    <property type="project" value="TreeGrafter"/>
</dbReference>
<feature type="domain" description="BAH" evidence="13">
    <location>
        <begin position="42"/>
        <end position="173"/>
    </location>
</feature>
<keyword evidence="10 11" id="KW-0539">Nucleus</keyword>
<dbReference type="EMBL" id="JAODUO010000516">
    <property type="protein sequence ID" value="KAK2179063.1"/>
    <property type="molecule type" value="Genomic_DNA"/>
</dbReference>
<dbReference type="SMART" id="SM01074">
    <property type="entry name" value="Cdc6_C"/>
    <property type="match status" value="1"/>
</dbReference>
<dbReference type="FunFam" id="3.40.50.300:FF:000199">
    <property type="entry name" value="Origin recognition complex subunit 1"/>
    <property type="match status" value="1"/>
</dbReference>
<dbReference type="InterPro" id="IPR043151">
    <property type="entry name" value="BAH_sf"/>
</dbReference>
<dbReference type="Gene3D" id="3.40.50.300">
    <property type="entry name" value="P-loop containing nucleotide triphosphate hydrolases"/>
    <property type="match status" value="1"/>
</dbReference>
<feature type="region of interest" description="Disordered" evidence="12">
    <location>
        <begin position="179"/>
        <end position="205"/>
    </location>
</feature>
<name>A0AAD9NSG4_RIDPI</name>
<evidence type="ECO:0000256" key="5">
    <source>
        <dbReference type="ARBA" id="ARBA00022723"/>
    </source>
</evidence>
<evidence type="ECO:0000259" key="13">
    <source>
        <dbReference type="PROSITE" id="PS51038"/>
    </source>
</evidence>
<dbReference type="GO" id="GO:0016887">
    <property type="term" value="F:ATP hydrolysis activity"/>
    <property type="evidence" value="ECO:0007669"/>
    <property type="project" value="InterPro"/>
</dbReference>
<dbReference type="PANTHER" id="PTHR10763">
    <property type="entry name" value="CELL DIVISION CONTROL PROTEIN 6-RELATED"/>
    <property type="match status" value="1"/>
</dbReference>
<dbReference type="AlphaFoldDB" id="A0AAD9NSG4"/>
<dbReference type="InterPro" id="IPR027417">
    <property type="entry name" value="P-loop_NTPase"/>
</dbReference>
<evidence type="ECO:0000256" key="7">
    <source>
        <dbReference type="ARBA" id="ARBA00022840"/>
    </source>
</evidence>
<feature type="compositionally biased region" description="Polar residues" evidence="12">
    <location>
        <begin position="369"/>
        <end position="378"/>
    </location>
</feature>
<dbReference type="CDD" id="cd08768">
    <property type="entry name" value="Cdc6_C"/>
    <property type="match status" value="1"/>
</dbReference>
<comment type="subcellular location">
    <subcellularLocation>
        <location evidence="1 11">Nucleus</location>
    </subcellularLocation>
</comment>
<feature type="compositionally biased region" description="Low complexity" evidence="12">
    <location>
        <begin position="476"/>
        <end position="489"/>
    </location>
</feature>
<keyword evidence="4 11" id="KW-0235">DNA replication</keyword>
<keyword evidence="5" id="KW-0479">Metal-binding</keyword>
<dbReference type="Pfam" id="PF22606">
    <property type="entry name" value="Cdc6-ORC-like_ATPase_lid"/>
    <property type="match status" value="1"/>
</dbReference>
<accession>A0AAD9NSG4</accession>